<dbReference type="InterPro" id="IPR005845">
    <property type="entry name" value="A-D-PHexomutase_a/b/a-II"/>
</dbReference>
<evidence type="ECO:0000313" key="13">
    <source>
        <dbReference type="Proteomes" id="UP000634011"/>
    </source>
</evidence>
<dbReference type="CDD" id="cd03089">
    <property type="entry name" value="PMM_PGM"/>
    <property type="match status" value="1"/>
</dbReference>
<feature type="domain" description="Alpha-D-phosphohexomutase alpha/beta/alpha" evidence="9">
    <location>
        <begin position="8"/>
        <end position="138"/>
    </location>
</feature>
<evidence type="ECO:0000313" key="12">
    <source>
        <dbReference type="EMBL" id="MBC3860952.1"/>
    </source>
</evidence>
<keyword evidence="3" id="KW-0597">Phosphoprotein</keyword>
<dbReference type="Proteomes" id="UP000634011">
    <property type="component" value="Unassembled WGS sequence"/>
</dbReference>
<dbReference type="EMBL" id="JACOFV010000002">
    <property type="protein sequence ID" value="MBC3860952.1"/>
    <property type="molecule type" value="Genomic_DNA"/>
</dbReference>
<keyword evidence="4 7" id="KW-0479">Metal-binding</keyword>
<comment type="similarity">
    <text evidence="2 7">Belongs to the phosphohexose mutase family.</text>
</comment>
<dbReference type="AlphaFoldDB" id="A0A923KHI1"/>
<dbReference type="SUPFAM" id="SSF55957">
    <property type="entry name" value="Phosphoglucomutase, C-terminal domain"/>
    <property type="match status" value="1"/>
</dbReference>
<name>A0A923KHI1_9BURK</name>
<dbReference type="PROSITE" id="PS00710">
    <property type="entry name" value="PGM_PMM"/>
    <property type="match status" value="1"/>
</dbReference>
<dbReference type="FunFam" id="3.40.120.10:FF:000001">
    <property type="entry name" value="Phosphoglucosamine mutase"/>
    <property type="match status" value="1"/>
</dbReference>
<proteinExistence type="inferred from homology"/>
<organism evidence="12 13">
    <name type="scientific">Undibacterium jejuense</name>
    <dbReference type="NCBI Taxonomy" id="1344949"/>
    <lineage>
        <taxon>Bacteria</taxon>
        <taxon>Pseudomonadati</taxon>
        <taxon>Pseudomonadota</taxon>
        <taxon>Betaproteobacteria</taxon>
        <taxon>Burkholderiales</taxon>
        <taxon>Oxalobacteraceae</taxon>
        <taxon>Undibacterium</taxon>
    </lineage>
</organism>
<dbReference type="InterPro" id="IPR005846">
    <property type="entry name" value="A-D-PHexomutase_a/b/a-III"/>
</dbReference>
<dbReference type="SUPFAM" id="SSF53738">
    <property type="entry name" value="Phosphoglucomutase, first 3 domains"/>
    <property type="match status" value="3"/>
</dbReference>
<dbReference type="PRINTS" id="PR00509">
    <property type="entry name" value="PGMPMM"/>
</dbReference>
<dbReference type="PANTHER" id="PTHR43771:SF2">
    <property type="entry name" value="PHOSPHOMANNOMUTASE_PHOSPHOGLUCOMUTASE"/>
    <property type="match status" value="1"/>
</dbReference>
<evidence type="ECO:0000256" key="5">
    <source>
        <dbReference type="ARBA" id="ARBA00022842"/>
    </source>
</evidence>
<dbReference type="PANTHER" id="PTHR43771">
    <property type="entry name" value="PHOSPHOMANNOMUTASE"/>
    <property type="match status" value="1"/>
</dbReference>
<sequence>MSLLSPSIFKAYDIRGIIGKTLDADVAFQIGQAFGTAALAKGEKAVVIGRDGRLSGPELISALAKGLQSTGVDVIDLGVVVTPMVYFGTNVLGAASGIMVTGSHNPPDYNGFKMVLAGEAIYGDAIQALYQAILKKEFATGSGNYRTHDIKATYLERIISDVKLTRPIKIAVDCGNGVAGAYAADLYRGMGCEVIELFCEVDGTFPNHHPDPAHPENLQDLIRCLQTTDAEIGLAFDGDGDRLGVVTKDGQIIYPDRQLMLFAEDVLTRNPGAQILYDVKCTRHISAWVKARGGVPLMWKTGHSLVKAKLRETGSPLGGEMSGHIFFKDRWYGFDDGLYAGARLLEILSRVADMTATLNQLPQSASTPELQLQLAEGENFTIIAAMQANADFPGADEVITIDGLRVEYPDGFGLARSSNTTPVIVMRFEAETPAALSRIQGALKQAILAVKPEAQLPF</sequence>
<evidence type="ECO:0000259" key="8">
    <source>
        <dbReference type="Pfam" id="PF00408"/>
    </source>
</evidence>
<dbReference type="Pfam" id="PF02878">
    <property type="entry name" value="PGM_PMM_I"/>
    <property type="match status" value="1"/>
</dbReference>
<dbReference type="Pfam" id="PF00408">
    <property type="entry name" value="PGM_PMM_IV"/>
    <property type="match status" value="1"/>
</dbReference>
<keyword evidence="6" id="KW-0413">Isomerase</keyword>
<feature type="domain" description="Alpha-D-phosphohexomutase C-terminal" evidence="8">
    <location>
        <begin position="371"/>
        <end position="442"/>
    </location>
</feature>
<dbReference type="Pfam" id="PF02879">
    <property type="entry name" value="PGM_PMM_II"/>
    <property type="match status" value="1"/>
</dbReference>
<dbReference type="Gene3D" id="3.30.310.50">
    <property type="entry name" value="Alpha-D-phosphohexomutase, C-terminal domain"/>
    <property type="match status" value="1"/>
</dbReference>
<evidence type="ECO:0000256" key="2">
    <source>
        <dbReference type="ARBA" id="ARBA00010231"/>
    </source>
</evidence>
<evidence type="ECO:0000259" key="11">
    <source>
        <dbReference type="Pfam" id="PF02880"/>
    </source>
</evidence>
<dbReference type="RefSeq" id="WP_186910901.1">
    <property type="nucleotide sequence ID" value="NZ_JACOFV010000002.1"/>
</dbReference>
<dbReference type="GO" id="GO:0000287">
    <property type="term" value="F:magnesium ion binding"/>
    <property type="evidence" value="ECO:0007669"/>
    <property type="project" value="InterPro"/>
</dbReference>
<evidence type="ECO:0000259" key="10">
    <source>
        <dbReference type="Pfam" id="PF02879"/>
    </source>
</evidence>
<evidence type="ECO:0000259" key="9">
    <source>
        <dbReference type="Pfam" id="PF02878"/>
    </source>
</evidence>
<dbReference type="Pfam" id="PF02880">
    <property type="entry name" value="PGM_PMM_III"/>
    <property type="match status" value="1"/>
</dbReference>
<keyword evidence="13" id="KW-1185">Reference proteome</keyword>
<evidence type="ECO:0000256" key="6">
    <source>
        <dbReference type="ARBA" id="ARBA00023235"/>
    </source>
</evidence>
<dbReference type="Gene3D" id="3.40.120.10">
    <property type="entry name" value="Alpha-D-Glucose-1,6-Bisphosphate, subunit A, domain 3"/>
    <property type="match status" value="3"/>
</dbReference>
<gene>
    <name evidence="12" type="ORF">H8K32_02475</name>
</gene>
<dbReference type="InterPro" id="IPR005841">
    <property type="entry name" value="Alpha-D-phosphohexomutase_SF"/>
</dbReference>
<evidence type="ECO:0000256" key="7">
    <source>
        <dbReference type="RuleBase" id="RU004326"/>
    </source>
</evidence>
<protein>
    <submittedName>
        <fullName evidence="12">Phosphomannomutase/phosphoglucomutase</fullName>
    </submittedName>
</protein>
<dbReference type="InterPro" id="IPR016055">
    <property type="entry name" value="A-D-PHexomutase_a/b/a-I/II/III"/>
</dbReference>
<evidence type="ECO:0000256" key="1">
    <source>
        <dbReference type="ARBA" id="ARBA00001946"/>
    </source>
</evidence>
<comment type="caution">
    <text evidence="12">The sequence shown here is derived from an EMBL/GenBank/DDBJ whole genome shotgun (WGS) entry which is preliminary data.</text>
</comment>
<keyword evidence="5 7" id="KW-0460">Magnesium</keyword>
<dbReference type="InterPro" id="IPR005844">
    <property type="entry name" value="A-D-PHexomutase_a/b/a-I"/>
</dbReference>
<dbReference type="InterPro" id="IPR036900">
    <property type="entry name" value="A-D-PHexomutase_C_sf"/>
</dbReference>
<feature type="domain" description="Alpha-D-phosphohexomutase alpha/beta/alpha" evidence="10">
    <location>
        <begin position="153"/>
        <end position="250"/>
    </location>
</feature>
<dbReference type="InterPro" id="IPR005843">
    <property type="entry name" value="A-D-PHexomutase_C"/>
</dbReference>
<evidence type="ECO:0000256" key="4">
    <source>
        <dbReference type="ARBA" id="ARBA00022723"/>
    </source>
</evidence>
<dbReference type="InterPro" id="IPR016066">
    <property type="entry name" value="A-D-PHexomutase_CS"/>
</dbReference>
<dbReference type="GO" id="GO:0005975">
    <property type="term" value="P:carbohydrate metabolic process"/>
    <property type="evidence" value="ECO:0007669"/>
    <property type="project" value="InterPro"/>
</dbReference>
<feature type="domain" description="Alpha-D-phosphohexomutase alpha/beta/alpha" evidence="11">
    <location>
        <begin position="255"/>
        <end position="355"/>
    </location>
</feature>
<reference evidence="12" key="1">
    <citation type="submission" date="2020-08" db="EMBL/GenBank/DDBJ databases">
        <title>Novel species isolated from subtropical streams in China.</title>
        <authorList>
            <person name="Lu H."/>
        </authorList>
    </citation>
    <scope>NUCLEOTIDE SEQUENCE</scope>
    <source>
        <strain evidence="12">KACC 12607</strain>
    </source>
</reference>
<comment type="cofactor">
    <cofactor evidence="1">
        <name>Mg(2+)</name>
        <dbReference type="ChEBI" id="CHEBI:18420"/>
    </cofactor>
</comment>
<evidence type="ECO:0000256" key="3">
    <source>
        <dbReference type="ARBA" id="ARBA00022553"/>
    </source>
</evidence>
<dbReference type="GO" id="GO:0016868">
    <property type="term" value="F:intramolecular phosphotransferase activity"/>
    <property type="evidence" value="ECO:0007669"/>
    <property type="project" value="InterPro"/>
</dbReference>
<accession>A0A923KHI1</accession>